<evidence type="ECO:0008006" key="5">
    <source>
        <dbReference type="Google" id="ProtNLM"/>
    </source>
</evidence>
<reference evidence="4" key="1">
    <citation type="journal article" date="2023" name="Commun. Biol.">
        <title>Genome analysis of Parmales, the sister group of diatoms, reveals the evolutionary specialization of diatoms from phago-mixotrophs to photoautotrophs.</title>
        <authorList>
            <person name="Ban H."/>
            <person name="Sato S."/>
            <person name="Yoshikawa S."/>
            <person name="Yamada K."/>
            <person name="Nakamura Y."/>
            <person name="Ichinomiya M."/>
            <person name="Sato N."/>
            <person name="Blanc-Mathieu R."/>
            <person name="Endo H."/>
            <person name="Kuwata A."/>
            <person name="Ogata H."/>
        </authorList>
    </citation>
    <scope>NUCLEOTIDE SEQUENCE [LARGE SCALE GENOMIC DNA]</scope>
    <source>
        <strain evidence="4">NIES 3699</strain>
    </source>
</reference>
<evidence type="ECO:0000256" key="2">
    <source>
        <dbReference type="SAM" id="Phobius"/>
    </source>
</evidence>
<gene>
    <name evidence="3" type="ORF">TrVE_jg9208</name>
</gene>
<feature type="transmembrane region" description="Helical" evidence="2">
    <location>
        <begin position="498"/>
        <end position="515"/>
    </location>
</feature>
<keyword evidence="2" id="KW-0812">Transmembrane</keyword>
<feature type="region of interest" description="Disordered" evidence="1">
    <location>
        <begin position="1"/>
        <end position="20"/>
    </location>
</feature>
<evidence type="ECO:0000256" key="1">
    <source>
        <dbReference type="SAM" id="MobiDB-lite"/>
    </source>
</evidence>
<organism evidence="3 4">
    <name type="scientific">Triparma verrucosa</name>
    <dbReference type="NCBI Taxonomy" id="1606542"/>
    <lineage>
        <taxon>Eukaryota</taxon>
        <taxon>Sar</taxon>
        <taxon>Stramenopiles</taxon>
        <taxon>Ochrophyta</taxon>
        <taxon>Bolidophyceae</taxon>
        <taxon>Parmales</taxon>
        <taxon>Triparmaceae</taxon>
        <taxon>Triparma</taxon>
    </lineage>
</organism>
<keyword evidence="4" id="KW-1185">Reference proteome</keyword>
<feature type="transmembrane region" description="Helical" evidence="2">
    <location>
        <begin position="252"/>
        <end position="270"/>
    </location>
</feature>
<sequence length="616" mass="68642">MTAVAPSPSTTGALLPSERSVKPVRSDFMAALVDEIEALVHRFSQPPQEPGAKDLHTLEDAEANAEVYQKPIAGLIVQEMRMRKEEKDRKDRFPVERQQTRRPGVERRAIDKELSKMATGGYKFHDRLGFDKVGFLDFDISIKRALALTSSCMIRMLLTTALFALAGWRVVEYIARSFEGLTIDDASVAQFGVLKSNLTDVQLEEFEDPYKTERFVVAIKSIVGVGSCVSFAVFMFGMGIFIGVPFWRASKVMTPFVVLSLLVFVMFDVFEATKISPNFFVVFMAIAGSSSLGIMLFLFVGNDKNSLYNTAGVRAAARLFGGQEAVEEQAGEVQTKKPLGERIFLVMKLSSPMMFTCLILSVMQLGIFGAYRAVDGIALKVMISFMAQVVKVMGNKGNLILCTAIADYADPFIIDVNLFIYEIATALLCRFLQMSLPDQEVAIYVSLFSALLEMGCRNFFFFMYIKAALKKGTSMTPSDWHKFAVRAKMRVADATNDMIVEYLSTILAALCLIKLNPTGAFNFAEESVKTSQVLTIVAVQLVPEFVLDFYCTFVEIYGGLSKVHEAGWSLKSGRRKNHKNFMYRLGDLPKWMFGKTFATVLFVTCSIIVCVKPIKM</sequence>
<feature type="transmembrane region" description="Helical" evidence="2">
    <location>
        <begin position="591"/>
        <end position="611"/>
    </location>
</feature>
<protein>
    <recommendedName>
        <fullName evidence="5">Transmembrane protein</fullName>
    </recommendedName>
</protein>
<comment type="caution">
    <text evidence="3">The sequence shown here is derived from an EMBL/GenBank/DDBJ whole genome shotgun (WGS) entry which is preliminary data.</text>
</comment>
<name>A0A9W7FA41_9STRA</name>
<feature type="transmembrane region" description="Helical" evidence="2">
    <location>
        <begin position="442"/>
        <end position="465"/>
    </location>
</feature>
<accession>A0A9W7FA41</accession>
<proteinExistence type="predicted"/>
<dbReference type="EMBL" id="BRXX01000381">
    <property type="protein sequence ID" value="GMI08411.1"/>
    <property type="molecule type" value="Genomic_DNA"/>
</dbReference>
<feature type="transmembrane region" description="Helical" evidence="2">
    <location>
        <begin position="222"/>
        <end position="246"/>
    </location>
</feature>
<dbReference type="Proteomes" id="UP001165160">
    <property type="component" value="Unassembled WGS sequence"/>
</dbReference>
<keyword evidence="2" id="KW-1133">Transmembrane helix</keyword>
<feature type="transmembrane region" description="Helical" evidence="2">
    <location>
        <begin position="153"/>
        <end position="171"/>
    </location>
</feature>
<feature type="transmembrane region" description="Helical" evidence="2">
    <location>
        <begin position="353"/>
        <end position="374"/>
    </location>
</feature>
<dbReference type="AlphaFoldDB" id="A0A9W7FA41"/>
<keyword evidence="2" id="KW-0472">Membrane</keyword>
<evidence type="ECO:0000313" key="3">
    <source>
        <dbReference type="EMBL" id="GMI08411.1"/>
    </source>
</evidence>
<feature type="transmembrane region" description="Helical" evidence="2">
    <location>
        <begin position="279"/>
        <end position="300"/>
    </location>
</feature>
<evidence type="ECO:0000313" key="4">
    <source>
        <dbReference type="Proteomes" id="UP001165160"/>
    </source>
</evidence>